<gene>
    <name evidence="1" type="primary">vasA_4</name>
    <name evidence="1" type="ORF">NCTC7307_04467</name>
</gene>
<dbReference type="PANTHER" id="PTHR35370:SF4">
    <property type="entry name" value="TYPE VI SECRETION SYSTEM BASEPLATE SUBUNIT TSSF"/>
    <property type="match status" value="1"/>
</dbReference>
<dbReference type="InterPro" id="IPR010272">
    <property type="entry name" value="T6SS_TssF"/>
</dbReference>
<accession>A0A2X4U330</accession>
<proteinExistence type="predicted"/>
<keyword evidence="2" id="KW-1185">Reference proteome</keyword>
<dbReference type="EMBL" id="LS483466">
    <property type="protein sequence ID" value="SQI27090.1"/>
    <property type="molecule type" value="Genomic_DNA"/>
</dbReference>
<protein>
    <submittedName>
        <fullName evidence="1">Type VI secretion protein, family</fullName>
    </submittedName>
</protein>
<sequence>MTMEERYFREELDYIRQLGKLQAKEKPHLARFLAEKGTDPDVERLIEGFAFLASTTRAKIDDEFPELTHSLISALCPNYLRPTPSMTIIEYTPDTDTITTPVRVARGEQVKSQSVAMDITDELYSDDERECPPACTFTLSRDVWLLPLRVTSVVNNSSHALGTIDITFACNPKISLASLDLNKLRFWLGNDDNYTRWQLYLWLCRYNSGAELIINDKTISLPDFSLAPVGFDKQDALLPYPKNVYSGYRILQEYLCYPDSFLFFDVCGIQTLPAELTANCFTLRLHFSQPLPVDSKIRENSMRLYCAPAVNLFVHHAEAIALKDGRIEYPLCASLRHPECYDIFAVKQVSSKLRSVSKGRAEMVTREYPEFNGFQHQVEYARQREVIYYQHRKKTSLFRQGFDHFIAFVLADGNKPEDYLLKNEVASVNLICTSRELPIKLLPGDICIPAGKKTAAAPFRNVTKPSTPLWPVQDGSLHWSLLSCMNLNYLSLLDLDALKKILHIFDLPGVHHPQSARLSQQKLDAIERIDTQPVDHLFKGVPVRGLATTLHINPQPFVCEGEIFLLGTMLSFFFSLYASVNSFHELSIINTRTQESYTWADRTGQHALM</sequence>
<organism evidence="1 2">
    <name type="scientific">Salmonella enterica subsp. arizonae</name>
    <dbReference type="NCBI Taxonomy" id="59203"/>
    <lineage>
        <taxon>Bacteria</taxon>
        <taxon>Pseudomonadati</taxon>
        <taxon>Pseudomonadota</taxon>
        <taxon>Gammaproteobacteria</taxon>
        <taxon>Enterobacterales</taxon>
        <taxon>Enterobacteriaceae</taxon>
        <taxon>Salmonella</taxon>
    </lineage>
</organism>
<dbReference type="NCBIfam" id="TIGR03359">
    <property type="entry name" value="VI_chp_6"/>
    <property type="match status" value="1"/>
</dbReference>
<dbReference type="PIRSF" id="PIRSF028304">
    <property type="entry name" value="UCP028304"/>
    <property type="match status" value="1"/>
</dbReference>
<reference evidence="1 2" key="1">
    <citation type="submission" date="2018-06" db="EMBL/GenBank/DDBJ databases">
        <authorList>
            <consortium name="Pathogen Informatics"/>
            <person name="Doyle S."/>
        </authorList>
    </citation>
    <scope>NUCLEOTIDE SEQUENCE [LARGE SCALE GENOMIC DNA]</scope>
    <source>
        <strain evidence="1 2">NCTC7307</strain>
    </source>
</reference>
<dbReference type="Proteomes" id="UP000248731">
    <property type="component" value="Chromosome 1"/>
</dbReference>
<evidence type="ECO:0000313" key="1">
    <source>
        <dbReference type="EMBL" id="SQI27090.1"/>
    </source>
</evidence>
<dbReference type="Pfam" id="PF05947">
    <property type="entry name" value="T6SS_TssF"/>
    <property type="match status" value="1"/>
</dbReference>
<dbReference type="AlphaFoldDB" id="A0A2X4U330"/>
<evidence type="ECO:0000313" key="2">
    <source>
        <dbReference type="Proteomes" id="UP000248731"/>
    </source>
</evidence>
<dbReference type="PANTHER" id="PTHR35370">
    <property type="entry name" value="CYTOPLASMIC PROTEIN-RELATED-RELATED"/>
    <property type="match status" value="1"/>
</dbReference>
<name>A0A2X4U330_SALER</name>